<evidence type="ECO:0000313" key="2">
    <source>
        <dbReference type="Proteomes" id="UP000004521"/>
    </source>
</evidence>
<sequence>MYKILNNYAEVKEFISNELKSLKFTTNEPKIKAGSVLCVSAIDHCEASIELIKLKRISSSFALIRVAYEAFIRGSWLINCATAEQAERFINHGEIKNGSKNIYTRDLVKMIDDKVEFNGLLTNKHDEYWTILNSFTHSGEVPLAYGFDGSSVKSCYTEEQIDEMVHVVTFVSTFSFMALLDICDNKDALELVEKLKLKLSPWHLTKQSTRC</sequence>
<gene>
    <name evidence="1" type="ORF">VFSR5_A0621</name>
</gene>
<dbReference type="EMBL" id="AHIH01000013">
    <property type="protein sequence ID" value="EHN68040.1"/>
    <property type="molecule type" value="Genomic_DNA"/>
</dbReference>
<comment type="caution">
    <text evidence="1">The sequence shown here is derived from an EMBL/GenBank/DDBJ whole genome shotgun (WGS) entry which is preliminary data.</text>
</comment>
<dbReference type="Pfam" id="PF22491">
    <property type="entry name" value="DUF6988"/>
    <property type="match status" value="1"/>
</dbReference>
<dbReference type="RefSeq" id="WP_005422917.1">
    <property type="nucleotide sequence ID" value="NZ_CM001401.1"/>
</dbReference>
<reference evidence="1 2" key="1">
    <citation type="journal article" date="2012" name="J. Bacteriol.">
        <title>Draft Genome Sequence of Vibrio fischeri SR5, a Strain Isolated from the Light Organ of the Mediterranean Squid Sepiola robusta.</title>
        <authorList>
            <person name="Gyllborg M.C."/>
            <person name="Sahl J.W."/>
            <person name="Cronin D.C.III."/>
            <person name="Rasko D.A."/>
            <person name="Mandel M.J."/>
        </authorList>
    </citation>
    <scope>NUCLEOTIDE SEQUENCE [LARGE SCALE GENOMIC DNA]</scope>
    <source>
        <strain evidence="1 2">SR5</strain>
    </source>
</reference>
<protein>
    <submittedName>
        <fullName evidence="1">Uncharacterized protein</fullName>
    </submittedName>
</protein>
<accession>A0AAV3EM62</accession>
<evidence type="ECO:0000313" key="1">
    <source>
        <dbReference type="EMBL" id="EHN68040.1"/>
    </source>
</evidence>
<name>A0AAV3EM62_ALIFS</name>
<organism evidence="1 2">
    <name type="scientific">Aliivibrio fischeri SR5</name>
    <dbReference type="NCBI Taxonomy" id="1088719"/>
    <lineage>
        <taxon>Bacteria</taxon>
        <taxon>Pseudomonadati</taxon>
        <taxon>Pseudomonadota</taxon>
        <taxon>Gammaproteobacteria</taxon>
        <taxon>Vibrionales</taxon>
        <taxon>Vibrionaceae</taxon>
        <taxon>Aliivibrio</taxon>
    </lineage>
</organism>
<dbReference type="AlphaFoldDB" id="A0AAV3EM62"/>
<dbReference type="InterPro" id="IPR054257">
    <property type="entry name" value="DUF6988"/>
</dbReference>
<dbReference type="Proteomes" id="UP000004521">
    <property type="component" value="Chromosome II"/>
</dbReference>
<proteinExistence type="predicted"/>